<evidence type="ECO:0000313" key="6">
    <source>
        <dbReference type="Proteomes" id="UP000001542"/>
    </source>
</evidence>
<keyword evidence="3" id="KW-0325">Glycoprotein</keyword>
<dbReference type="InterPro" id="IPR007657">
    <property type="entry name" value="Glycosyltransferase_61"/>
</dbReference>
<accession>A2FTB1</accession>
<dbReference type="PANTHER" id="PTHR48437">
    <property type="entry name" value="INITIATOR BINDING DOMAIN-CONTAINING PROTEIN"/>
    <property type="match status" value="1"/>
</dbReference>
<keyword evidence="2" id="KW-0808">Transferase</keyword>
<dbReference type="VEuPathDB" id="TrichDB:TVAGG3_0659260"/>
<keyword evidence="6" id="KW-1185">Reference proteome</keyword>
<evidence type="ECO:0000313" key="5">
    <source>
        <dbReference type="EMBL" id="EAX91863.1"/>
    </source>
</evidence>
<keyword evidence="1" id="KW-0328">Glycosyltransferase</keyword>
<dbReference type="VEuPathDB" id="TrichDB:TVAG_130760"/>
<dbReference type="EMBL" id="DS114006">
    <property type="protein sequence ID" value="EAX91863.1"/>
    <property type="molecule type" value="Genomic_DNA"/>
</dbReference>
<evidence type="ECO:0000256" key="1">
    <source>
        <dbReference type="ARBA" id="ARBA00022676"/>
    </source>
</evidence>
<protein>
    <recommendedName>
        <fullName evidence="4">Glycosyltransferase 61 catalytic domain-containing protein</fullName>
    </recommendedName>
</protein>
<reference evidence="5" key="2">
    <citation type="journal article" date="2007" name="Science">
        <title>Draft genome sequence of the sexually transmitted pathogen Trichomonas vaginalis.</title>
        <authorList>
            <person name="Carlton J.M."/>
            <person name="Hirt R.P."/>
            <person name="Silva J.C."/>
            <person name="Delcher A.L."/>
            <person name="Schatz M."/>
            <person name="Zhao Q."/>
            <person name="Wortman J.R."/>
            <person name="Bidwell S.L."/>
            <person name="Alsmark U.C.M."/>
            <person name="Besteiro S."/>
            <person name="Sicheritz-Ponten T."/>
            <person name="Noel C.J."/>
            <person name="Dacks J.B."/>
            <person name="Foster P.G."/>
            <person name="Simillion C."/>
            <person name="Van de Peer Y."/>
            <person name="Miranda-Saavedra D."/>
            <person name="Barton G.J."/>
            <person name="Westrop G.D."/>
            <person name="Mueller S."/>
            <person name="Dessi D."/>
            <person name="Fiori P.L."/>
            <person name="Ren Q."/>
            <person name="Paulsen I."/>
            <person name="Zhang H."/>
            <person name="Bastida-Corcuera F.D."/>
            <person name="Simoes-Barbosa A."/>
            <person name="Brown M.T."/>
            <person name="Hayes R.D."/>
            <person name="Mukherjee M."/>
            <person name="Okumura C.Y."/>
            <person name="Schneider R."/>
            <person name="Smith A.J."/>
            <person name="Vanacova S."/>
            <person name="Villalvazo M."/>
            <person name="Haas B.J."/>
            <person name="Pertea M."/>
            <person name="Feldblyum T.V."/>
            <person name="Utterback T.R."/>
            <person name="Shu C.L."/>
            <person name="Osoegawa K."/>
            <person name="de Jong P.J."/>
            <person name="Hrdy I."/>
            <person name="Horvathova L."/>
            <person name="Zubacova Z."/>
            <person name="Dolezal P."/>
            <person name="Malik S.B."/>
            <person name="Logsdon J.M. Jr."/>
            <person name="Henze K."/>
            <person name="Gupta A."/>
            <person name="Wang C.C."/>
            <person name="Dunne R.L."/>
            <person name="Upcroft J.A."/>
            <person name="Upcroft P."/>
            <person name="White O."/>
            <person name="Salzberg S.L."/>
            <person name="Tang P."/>
            <person name="Chiu C.-H."/>
            <person name="Lee Y.-S."/>
            <person name="Embley T.M."/>
            <person name="Coombs G.H."/>
            <person name="Mottram J.C."/>
            <person name="Tachezy J."/>
            <person name="Fraser-Liggett C.M."/>
            <person name="Johnson P.J."/>
        </authorList>
    </citation>
    <scope>NUCLEOTIDE SEQUENCE [LARGE SCALE GENOMIC DNA]</scope>
    <source>
        <strain evidence="5">G3</strain>
    </source>
</reference>
<dbReference type="KEGG" id="tva:4749567"/>
<dbReference type="PANTHER" id="PTHR48437:SF1">
    <property type="entry name" value="INITIATOR BINDING DOMAIN-CONTAINING PROTEIN"/>
    <property type="match status" value="1"/>
</dbReference>
<evidence type="ECO:0000256" key="3">
    <source>
        <dbReference type="ARBA" id="ARBA00023180"/>
    </source>
</evidence>
<proteinExistence type="predicted"/>
<dbReference type="InterPro" id="IPR049625">
    <property type="entry name" value="Glyco_transf_61_cat"/>
</dbReference>
<dbReference type="RefSeq" id="XP_001304793.1">
    <property type="nucleotide sequence ID" value="XM_001304792.1"/>
</dbReference>
<sequence length="316" mass="36537">MLELYVDINKIEAQILCLRNMYTTYAGVAANNENAFHPVKKLWFYDDTGGNVIGSYDTVISLGHSNCVSYSHFFQDTIAPLMLIPKDVWENAYIVGYGLPQVVKETFKLLGFENRVIKLRMKQWIFAQKLYIAINPRPYISHYGTAFLNMSKIFRSYFKLQDIIPTEYVFMNRDSKMRKIGNMEEIFYAVKRNFPKIQWKYKQDDYGTLNESSIGWAKIKLIFTPIGSNVIRCLFMKEKTACILAMGQFFDASVMKQLGTLEIYTCVFVVNKMDHWNTTPNIVDIPEILGLFRAAIHHLENGTWPGVSSETHTFIA</sequence>
<organism evidence="5 6">
    <name type="scientific">Trichomonas vaginalis (strain ATCC PRA-98 / G3)</name>
    <dbReference type="NCBI Taxonomy" id="412133"/>
    <lineage>
        <taxon>Eukaryota</taxon>
        <taxon>Metamonada</taxon>
        <taxon>Parabasalia</taxon>
        <taxon>Trichomonadida</taxon>
        <taxon>Trichomonadidae</taxon>
        <taxon>Trichomonas</taxon>
    </lineage>
</organism>
<gene>
    <name evidence="5" type="ORF">TVAG_130760</name>
</gene>
<dbReference type="InParanoid" id="A2FTB1"/>
<dbReference type="AlphaFoldDB" id="A2FTB1"/>
<reference evidence="5" key="1">
    <citation type="submission" date="2006-10" db="EMBL/GenBank/DDBJ databases">
        <authorList>
            <person name="Amadeo P."/>
            <person name="Zhao Q."/>
            <person name="Wortman J."/>
            <person name="Fraser-Liggett C."/>
            <person name="Carlton J."/>
        </authorList>
    </citation>
    <scope>NUCLEOTIDE SEQUENCE</scope>
    <source>
        <strain evidence="5">G3</strain>
    </source>
</reference>
<evidence type="ECO:0000256" key="2">
    <source>
        <dbReference type="ARBA" id="ARBA00022679"/>
    </source>
</evidence>
<dbReference type="Pfam" id="PF04577">
    <property type="entry name" value="Glyco_transf_61"/>
    <property type="match status" value="1"/>
</dbReference>
<feature type="domain" description="Glycosyltransferase 61 catalytic" evidence="4">
    <location>
        <begin position="70"/>
        <end position="242"/>
    </location>
</feature>
<evidence type="ECO:0000259" key="4">
    <source>
        <dbReference type="Pfam" id="PF04577"/>
    </source>
</evidence>
<name>A2FTB1_TRIV3</name>
<dbReference type="Proteomes" id="UP000001542">
    <property type="component" value="Unassembled WGS sequence"/>
</dbReference>
<dbReference type="GO" id="GO:0016757">
    <property type="term" value="F:glycosyltransferase activity"/>
    <property type="evidence" value="ECO:0000318"/>
    <property type="project" value="GO_Central"/>
</dbReference>